<dbReference type="CDD" id="cd03364">
    <property type="entry name" value="TOPRIM_DnaG_primases"/>
    <property type="match status" value="1"/>
</dbReference>
<reference evidence="16 17" key="1">
    <citation type="journal article" date="2016" name="Nat. Commun.">
        <title>Thousands of microbial genomes shed light on interconnected biogeochemical processes in an aquifer system.</title>
        <authorList>
            <person name="Anantharaman K."/>
            <person name="Brown C.T."/>
            <person name="Hug L.A."/>
            <person name="Sharon I."/>
            <person name="Castelle C.J."/>
            <person name="Probst A.J."/>
            <person name="Thomas B.C."/>
            <person name="Singh A."/>
            <person name="Wilkins M.J."/>
            <person name="Karaoz U."/>
            <person name="Brodie E.L."/>
            <person name="Williams K.H."/>
            <person name="Hubbard S.S."/>
            <person name="Banfield J.F."/>
        </authorList>
    </citation>
    <scope>NUCLEOTIDE SEQUENCE [LARGE SCALE GENOMIC DNA]</scope>
</reference>
<dbReference type="GO" id="GO:0005737">
    <property type="term" value="C:cytoplasm"/>
    <property type="evidence" value="ECO:0007669"/>
    <property type="project" value="TreeGrafter"/>
</dbReference>
<dbReference type="SUPFAM" id="SSF56731">
    <property type="entry name" value="DNA primase core"/>
    <property type="match status" value="1"/>
</dbReference>
<evidence type="ECO:0000256" key="14">
    <source>
        <dbReference type="PIRSR" id="PIRSR002811-1"/>
    </source>
</evidence>
<dbReference type="InterPro" id="IPR036977">
    <property type="entry name" value="DNA_primase_Znf_CHC2"/>
</dbReference>
<comment type="cofactor">
    <cofactor evidence="12 13 14">
        <name>Zn(2+)</name>
        <dbReference type="ChEBI" id="CHEBI:29105"/>
    </cofactor>
    <text evidence="12 13 14">Binds 1 zinc ion per monomer.</text>
</comment>
<evidence type="ECO:0000256" key="8">
    <source>
        <dbReference type="ARBA" id="ARBA00022833"/>
    </source>
</evidence>
<organism evidence="16 17">
    <name type="scientific">candidate division WOR-1 bacterium RIFOXYC2_FULL_46_14</name>
    <dbReference type="NCBI Taxonomy" id="1802587"/>
    <lineage>
        <taxon>Bacteria</taxon>
        <taxon>Bacillati</taxon>
        <taxon>Saganbacteria</taxon>
    </lineage>
</organism>
<dbReference type="EMBL" id="MEUJ01000005">
    <property type="protein sequence ID" value="OGC39760.1"/>
    <property type="molecule type" value="Genomic_DNA"/>
</dbReference>
<name>A0A1F4U4J8_UNCSA</name>
<dbReference type="InterPro" id="IPR050219">
    <property type="entry name" value="DnaG_primase"/>
</dbReference>
<dbReference type="InterPro" id="IPR037068">
    <property type="entry name" value="DNA_primase_core_N_sf"/>
</dbReference>
<gene>
    <name evidence="12" type="primary">dnaG</name>
    <name evidence="16" type="ORF">A2438_04450</name>
</gene>
<evidence type="ECO:0000256" key="2">
    <source>
        <dbReference type="ARBA" id="ARBA00022515"/>
    </source>
</evidence>
<evidence type="ECO:0000256" key="13">
    <source>
        <dbReference type="PIRNR" id="PIRNR002811"/>
    </source>
</evidence>
<dbReference type="InterPro" id="IPR034151">
    <property type="entry name" value="TOPRIM_DnaG_bac"/>
</dbReference>
<dbReference type="HAMAP" id="MF_00974">
    <property type="entry name" value="DNA_primase_DnaG"/>
    <property type="match status" value="1"/>
</dbReference>
<dbReference type="AlphaFoldDB" id="A0A1F4U4J8"/>
<keyword evidence="10 12" id="KW-0238">DNA-binding</keyword>
<dbReference type="InterPro" id="IPR013264">
    <property type="entry name" value="DNAG_N"/>
</dbReference>
<comment type="caution">
    <text evidence="16">The sequence shown here is derived from an EMBL/GenBank/DDBJ whole genome shotgun (WGS) entry which is preliminary data.</text>
</comment>
<dbReference type="PIRSF" id="PIRSF002811">
    <property type="entry name" value="DnaG"/>
    <property type="match status" value="1"/>
</dbReference>
<evidence type="ECO:0000313" key="17">
    <source>
        <dbReference type="Proteomes" id="UP000179242"/>
    </source>
</evidence>
<feature type="domain" description="Toprim" evidence="15">
    <location>
        <begin position="253"/>
        <end position="334"/>
    </location>
</feature>
<evidence type="ECO:0000256" key="4">
    <source>
        <dbReference type="ARBA" id="ARBA00022695"/>
    </source>
</evidence>
<dbReference type="GO" id="GO:0000428">
    <property type="term" value="C:DNA-directed RNA polymerase complex"/>
    <property type="evidence" value="ECO:0007669"/>
    <property type="project" value="UniProtKB-KW"/>
</dbReference>
<dbReference type="Gene3D" id="3.40.1360.10">
    <property type="match status" value="1"/>
</dbReference>
<comment type="domain">
    <text evidence="12">Contains an N-terminal zinc-binding domain, a central core domain that contains the primase activity, and a C-terminal DnaB-binding domain.</text>
</comment>
<evidence type="ECO:0000256" key="5">
    <source>
        <dbReference type="ARBA" id="ARBA00022705"/>
    </source>
</evidence>
<dbReference type="InterPro" id="IPR006171">
    <property type="entry name" value="TOPRIM_dom"/>
</dbReference>
<dbReference type="Pfam" id="PF08275">
    <property type="entry name" value="DNAG_N"/>
    <property type="match status" value="1"/>
</dbReference>
<evidence type="ECO:0000256" key="10">
    <source>
        <dbReference type="ARBA" id="ARBA00023125"/>
    </source>
</evidence>
<dbReference type="SMART" id="SM00400">
    <property type="entry name" value="ZnF_CHCC"/>
    <property type="match status" value="1"/>
</dbReference>
<keyword evidence="8 12" id="KW-0862">Zinc</keyword>
<sequence length="576" mass="65249">MAQINLKEITEEIKNRANILEVVSGYVQLKKRGKNYLGLCPFHSEKTASFTVSEEKGLFHCFGCGEGGRVIDFVMKIEKVDFVEALKILGEKLGIEVNLSGLDPAAKDKKQRLFDLMEAACKFFEGNLDNKIVGYFEKRGLEKKTVSSFRIGFALDGWDNLLNFFIKKGFDPKDLETAGLIIPKEGRREYFDRFRNRIIFPIFDQRGRTVGFSGRAFGEFEPKYLNSPDSPIFQKGENLFGLNFARDEIKKKKYAILVEGNVDLMMCHRHGFLNTVAPLGTAFTHFQAKLLKRLTDQVVIAFDSDTAGELAAEKAEAILKEAEVEVKIATMEKSKDPADFLKENGSEKFFELLKNSRSALAYRIDRTFKKFNLSQIEGRAKAAEAAAAILAVEKNEIVRKEYLKSTAKTLGIDFDTLLAETRKKSFYQSRKGGAKGGVQKPNSKTEEAEKCLVRLAFENADLREKMKEQVDSELFFNPLYRRIIATTLSANFSGIDDLAADEEKSAVRQILLKPDDTENRPQMIFDCINTLKKEKIKADLAELRIELSKKEAENDPERLKGLQERFSKLSEISRSL</sequence>
<keyword evidence="7 12" id="KW-0863">Zinc-finger</keyword>
<dbReference type="SMART" id="SM00493">
    <property type="entry name" value="TOPRIM"/>
    <property type="match status" value="1"/>
</dbReference>
<dbReference type="GO" id="GO:0003677">
    <property type="term" value="F:DNA binding"/>
    <property type="evidence" value="ECO:0007669"/>
    <property type="project" value="UniProtKB-KW"/>
</dbReference>
<dbReference type="InterPro" id="IPR030846">
    <property type="entry name" value="DnaG_bac"/>
</dbReference>
<keyword evidence="6 12" id="KW-0479">Metal-binding</keyword>
<accession>A0A1F4U4J8</accession>
<evidence type="ECO:0000256" key="12">
    <source>
        <dbReference type="HAMAP-Rule" id="MF_00974"/>
    </source>
</evidence>
<dbReference type="PANTHER" id="PTHR30313">
    <property type="entry name" value="DNA PRIMASE"/>
    <property type="match status" value="1"/>
</dbReference>
<evidence type="ECO:0000313" key="16">
    <source>
        <dbReference type="EMBL" id="OGC39760.1"/>
    </source>
</evidence>
<dbReference type="GO" id="GO:0003899">
    <property type="term" value="F:DNA-directed RNA polymerase activity"/>
    <property type="evidence" value="ECO:0007669"/>
    <property type="project" value="UniProtKB-UniRule"/>
</dbReference>
<dbReference type="Proteomes" id="UP000179242">
    <property type="component" value="Unassembled WGS sequence"/>
</dbReference>
<evidence type="ECO:0000256" key="6">
    <source>
        <dbReference type="ARBA" id="ARBA00022723"/>
    </source>
</evidence>
<comment type="subunit">
    <text evidence="12">Monomer. Interacts with DnaB.</text>
</comment>
<dbReference type="InterPro" id="IPR002694">
    <property type="entry name" value="Znf_CHC2"/>
</dbReference>
<dbReference type="InterPro" id="IPR019475">
    <property type="entry name" value="DNA_primase_DnaB-bd"/>
</dbReference>
<dbReference type="PROSITE" id="PS50880">
    <property type="entry name" value="TOPRIM"/>
    <property type="match status" value="1"/>
</dbReference>
<dbReference type="Gene3D" id="3.90.980.10">
    <property type="entry name" value="DNA primase, catalytic core, N-terminal domain"/>
    <property type="match status" value="1"/>
</dbReference>
<keyword evidence="1 12" id="KW-0240">DNA-directed RNA polymerase</keyword>
<keyword evidence="3 12" id="KW-0808">Transferase</keyword>
<keyword evidence="4 12" id="KW-0548">Nucleotidyltransferase</keyword>
<dbReference type="GO" id="GO:0008270">
    <property type="term" value="F:zinc ion binding"/>
    <property type="evidence" value="ECO:0007669"/>
    <property type="project" value="UniProtKB-UniRule"/>
</dbReference>
<dbReference type="Gene3D" id="1.10.860.10">
    <property type="entry name" value="DNAb Helicase, Chain A"/>
    <property type="match status" value="1"/>
</dbReference>
<dbReference type="Pfam" id="PF01807">
    <property type="entry name" value="Zn_ribbon_DnaG"/>
    <property type="match status" value="1"/>
</dbReference>
<dbReference type="GO" id="GO:1990077">
    <property type="term" value="C:primosome complex"/>
    <property type="evidence" value="ECO:0007669"/>
    <property type="project" value="UniProtKB-KW"/>
</dbReference>
<dbReference type="Pfam" id="PF10410">
    <property type="entry name" value="DnaB_bind"/>
    <property type="match status" value="1"/>
</dbReference>
<dbReference type="PANTHER" id="PTHR30313:SF2">
    <property type="entry name" value="DNA PRIMASE"/>
    <property type="match status" value="1"/>
</dbReference>
<comment type="function">
    <text evidence="12 13">RNA polymerase that catalyzes the synthesis of short RNA molecules used as primers for DNA polymerase during DNA replication.</text>
</comment>
<evidence type="ECO:0000256" key="9">
    <source>
        <dbReference type="ARBA" id="ARBA00022842"/>
    </source>
</evidence>
<dbReference type="EC" id="2.7.7.101" evidence="12"/>
<comment type="catalytic activity">
    <reaction evidence="12">
        <text>ssDNA + n NTP = ssDNA/pppN(pN)n-1 hybrid + (n-1) diphosphate.</text>
        <dbReference type="EC" id="2.7.7.101"/>
    </reaction>
</comment>
<keyword evidence="9" id="KW-0460">Magnesium</keyword>
<dbReference type="GO" id="GO:0006269">
    <property type="term" value="P:DNA replication, synthesis of primer"/>
    <property type="evidence" value="ECO:0007669"/>
    <property type="project" value="UniProtKB-UniRule"/>
</dbReference>
<dbReference type="SUPFAM" id="SSF57783">
    <property type="entry name" value="Zinc beta-ribbon"/>
    <property type="match status" value="1"/>
</dbReference>
<evidence type="ECO:0000256" key="1">
    <source>
        <dbReference type="ARBA" id="ARBA00022478"/>
    </source>
</evidence>
<protein>
    <recommendedName>
        <fullName evidence="12 13">DNA primase</fullName>
        <ecNumber evidence="12">2.7.7.101</ecNumber>
    </recommendedName>
</protein>
<dbReference type="InterPro" id="IPR006295">
    <property type="entry name" value="DNA_primase_DnaG"/>
</dbReference>
<keyword evidence="11 12" id="KW-0804">Transcription</keyword>
<feature type="zinc finger region" description="CHC2-type" evidence="12 14">
    <location>
        <begin position="40"/>
        <end position="64"/>
    </location>
</feature>
<dbReference type="NCBIfam" id="TIGR01391">
    <property type="entry name" value="dnaG"/>
    <property type="match status" value="1"/>
</dbReference>
<dbReference type="FunFam" id="3.90.580.10:FF:000001">
    <property type="entry name" value="DNA primase"/>
    <property type="match status" value="1"/>
</dbReference>
<keyword evidence="5 12" id="KW-0235">DNA replication</keyword>
<evidence type="ECO:0000256" key="3">
    <source>
        <dbReference type="ARBA" id="ARBA00022679"/>
    </source>
</evidence>
<evidence type="ECO:0000256" key="11">
    <source>
        <dbReference type="ARBA" id="ARBA00023163"/>
    </source>
</evidence>
<evidence type="ECO:0000256" key="7">
    <source>
        <dbReference type="ARBA" id="ARBA00022771"/>
    </source>
</evidence>
<comment type="similarity">
    <text evidence="12 13">Belongs to the DnaG primase family.</text>
</comment>
<dbReference type="InterPro" id="IPR016136">
    <property type="entry name" value="DNA_helicase_N/primase_C"/>
</dbReference>
<dbReference type="Pfam" id="PF13155">
    <property type="entry name" value="Toprim_2"/>
    <property type="match status" value="1"/>
</dbReference>
<evidence type="ECO:0000259" key="15">
    <source>
        <dbReference type="PROSITE" id="PS50880"/>
    </source>
</evidence>
<proteinExistence type="inferred from homology"/>
<dbReference type="Gene3D" id="3.90.580.10">
    <property type="entry name" value="Zinc finger, CHC2-type domain"/>
    <property type="match status" value="1"/>
</dbReference>
<keyword evidence="2 12" id="KW-0639">Primosome</keyword>